<comment type="caution">
    <text evidence="1">The sequence shown here is derived from an EMBL/GenBank/DDBJ whole genome shotgun (WGS) entry which is preliminary data.</text>
</comment>
<dbReference type="Proteomes" id="UP000306912">
    <property type="component" value="Unassembled WGS sequence"/>
</dbReference>
<gene>
    <name evidence="1" type="ORF">FEZ08_11280</name>
</gene>
<protein>
    <submittedName>
        <fullName evidence="1">Uncharacterized protein</fullName>
    </submittedName>
</protein>
<evidence type="ECO:0000313" key="2">
    <source>
        <dbReference type="Proteomes" id="UP000306912"/>
    </source>
</evidence>
<dbReference type="OrthoDB" id="1778624at2"/>
<reference evidence="1 2" key="1">
    <citation type="submission" date="2019-05" db="EMBL/GenBank/DDBJ databases">
        <title>Culicoidintestinum kansasii gen. nov., sp. nov. from the gastrointestinal tract of the biting midge, Culicoides sonorensis.</title>
        <authorList>
            <person name="Neupane S."/>
            <person name="Ghosh A."/>
            <person name="Gunther S."/>
            <person name="Martin K."/>
            <person name="Zurek L."/>
        </authorList>
    </citation>
    <scope>NUCLEOTIDE SEQUENCE [LARGE SCALE GENOMIC DNA]</scope>
    <source>
        <strain evidence="1 2">CS-1</strain>
    </source>
</reference>
<dbReference type="RefSeq" id="WP_138192450.1">
    <property type="nucleotide sequence ID" value="NZ_VBWP01000014.1"/>
</dbReference>
<evidence type="ECO:0000313" key="1">
    <source>
        <dbReference type="EMBL" id="TLG71229.1"/>
    </source>
</evidence>
<dbReference type="AlphaFoldDB" id="A0A5R8Q739"/>
<accession>A0A5R8Q739</accession>
<name>A0A5R8Q739_9FIRM</name>
<keyword evidence="2" id="KW-1185">Reference proteome</keyword>
<organism evidence="1 2">
    <name type="scientific">Culicoidibacter larvae</name>
    <dbReference type="NCBI Taxonomy" id="2579976"/>
    <lineage>
        <taxon>Bacteria</taxon>
        <taxon>Bacillati</taxon>
        <taxon>Bacillota</taxon>
        <taxon>Culicoidibacteria</taxon>
        <taxon>Culicoidibacterales</taxon>
        <taxon>Culicoidibacteraceae</taxon>
        <taxon>Culicoidibacter</taxon>
    </lineage>
</organism>
<dbReference type="InParanoid" id="A0A5R8Q739"/>
<sequence>MRIGIIHGSSQIDKNQIMAEQLALALQQVEDDFEILNFGIFADETTELTTFYKLSNPMNHVNCD</sequence>
<proteinExistence type="predicted"/>
<dbReference type="EMBL" id="VBWP01000014">
    <property type="protein sequence ID" value="TLG71229.1"/>
    <property type="molecule type" value="Genomic_DNA"/>
</dbReference>